<accession>A0A645AUA6</accession>
<dbReference type="EMBL" id="VSSQ01015871">
    <property type="protein sequence ID" value="MPM56669.1"/>
    <property type="molecule type" value="Genomic_DNA"/>
</dbReference>
<protein>
    <submittedName>
        <fullName evidence="1">Uncharacterized protein</fullName>
    </submittedName>
</protein>
<organism evidence="1">
    <name type="scientific">bioreactor metagenome</name>
    <dbReference type="NCBI Taxonomy" id="1076179"/>
    <lineage>
        <taxon>unclassified sequences</taxon>
        <taxon>metagenomes</taxon>
        <taxon>ecological metagenomes</taxon>
    </lineage>
</organism>
<name>A0A645AUA6_9ZZZZ</name>
<dbReference type="AlphaFoldDB" id="A0A645AUA6"/>
<evidence type="ECO:0000313" key="1">
    <source>
        <dbReference type="EMBL" id="MPM56669.1"/>
    </source>
</evidence>
<reference evidence="1" key="1">
    <citation type="submission" date="2019-08" db="EMBL/GenBank/DDBJ databases">
        <authorList>
            <person name="Kucharzyk K."/>
            <person name="Murdoch R.W."/>
            <person name="Higgins S."/>
            <person name="Loffler F."/>
        </authorList>
    </citation>
    <scope>NUCLEOTIDE SEQUENCE</scope>
</reference>
<sequence length="288" mass="29735">MVDTRGVTEDDGGTLPCNCFLQGLLGMQAVGTECDGSNIRMSVGHAHEAHVLLADLLTCVCKLCNGSDRSGLGSLPTGVGVHFGVEHQDVDVPTRGNDVVNTTVANVIGPAITTDDEDNLVGKIVLQLINLDKHGLLLGIGSSHSLGKGSLDCLLSSVGSIRGLIPQLDGLFDGTLQRIGGTQCKQLIDVDAQLLAVGVHGKAHAQTILSIVLEETVSPCRTLPITLAYSVRSGREGTAVDGGTTGCVGNDHAITTDLGDHLHIGGLTTAGASTGELKERLLELQALD</sequence>
<comment type="caution">
    <text evidence="1">The sequence shown here is derived from an EMBL/GenBank/DDBJ whole genome shotgun (WGS) entry which is preliminary data.</text>
</comment>
<proteinExistence type="predicted"/>
<gene>
    <name evidence="1" type="ORF">SDC9_103478</name>
</gene>